<feature type="binding site" evidence="3">
    <location>
        <position position="128"/>
    </location>
    <ligand>
        <name>a divalent metal cation</name>
        <dbReference type="ChEBI" id="CHEBI:60240"/>
        <label>2</label>
    </ligand>
</feature>
<dbReference type="InterPro" id="IPR015991">
    <property type="entry name" value="TatD/YcfH-like"/>
</dbReference>
<dbReference type="PIRSF" id="PIRSF005902">
    <property type="entry name" value="DNase_TatD"/>
    <property type="match status" value="1"/>
</dbReference>
<dbReference type="Proteomes" id="UP000295008">
    <property type="component" value="Unassembled WGS sequence"/>
</dbReference>
<keyword evidence="2" id="KW-0378">Hydrolase</keyword>
<sequence length="254" mass="27828">MWIDSHCHLNDEAFAADCEEVLERAGAAGVEAMIVVGFDLPSSERAIQLAERHEPLRAAVGIHPHDAKIWDAEVAGRLRQLLGHPRVVALGEIGLDYHYNYSAPEQQRIAFKAQLQLAADCDKPVIIHNREAHQDTLMILTEQPLGAAGGVMHCYSGSLPMAESFLKLGLHISLAGPVTFANAAKLREVAAALPLAKLLVETDSPYLAPHPWRGRRNEPGYVGFVGAKLAEIKELPLAEVMEQTTANTRRLFRL</sequence>
<dbReference type="EMBL" id="SLUN01000004">
    <property type="protein sequence ID" value="TCL74093.1"/>
    <property type="molecule type" value="Genomic_DNA"/>
</dbReference>
<dbReference type="GO" id="GO:0004536">
    <property type="term" value="F:DNA nuclease activity"/>
    <property type="evidence" value="ECO:0007669"/>
    <property type="project" value="InterPro"/>
</dbReference>
<keyword evidence="5" id="KW-1185">Reference proteome</keyword>
<dbReference type="InterPro" id="IPR018228">
    <property type="entry name" value="DNase_TatD-rel_CS"/>
</dbReference>
<dbReference type="CDD" id="cd01310">
    <property type="entry name" value="TatD_DNAse"/>
    <property type="match status" value="1"/>
</dbReference>
<dbReference type="FunFam" id="3.20.20.140:FF:000005">
    <property type="entry name" value="TatD family hydrolase"/>
    <property type="match status" value="1"/>
</dbReference>
<dbReference type="RefSeq" id="WP_132013048.1">
    <property type="nucleotide sequence ID" value="NZ_SLUN01000004.1"/>
</dbReference>
<dbReference type="OrthoDB" id="9810005at2"/>
<dbReference type="Pfam" id="PF01026">
    <property type="entry name" value="TatD_DNase"/>
    <property type="match status" value="1"/>
</dbReference>
<evidence type="ECO:0000256" key="1">
    <source>
        <dbReference type="ARBA" id="ARBA00022723"/>
    </source>
</evidence>
<dbReference type="PANTHER" id="PTHR46124">
    <property type="entry name" value="D-AMINOACYL-TRNA DEACYLASE"/>
    <property type="match status" value="1"/>
</dbReference>
<reference evidence="4 5" key="1">
    <citation type="submission" date="2019-03" db="EMBL/GenBank/DDBJ databases">
        <title>Genomic Encyclopedia of Type Strains, Phase IV (KMG-IV): sequencing the most valuable type-strain genomes for metagenomic binning, comparative biology and taxonomic classification.</title>
        <authorList>
            <person name="Goeker M."/>
        </authorList>
    </citation>
    <scope>NUCLEOTIDE SEQUENCE [LARGE SCALE GENOMIC DNA]</scope>
    <source>
        <strain evidence="4 5">LX-B</strain>
    </source>
</reference>
<feature type="binding site" evidence="3">
    <location>
        <position position="6"/>
    </location>
    <ligand>
        <name>a divalent metal cation</name>
        <dbReference type="ChEBI" id="CHEBI:60240"/>
        <label>1</label>
    </ligand>
</feature>
<feature type="binding site" evidence="3">
    <location>
        <position position="8"/>
    </location>
    <ligand>
        <name>a divalent metal cation</name>
        <dbReference type="ChEBI" id="CHEBI:60240"/>
        <label>1</label>
    </ligand>
</feature>
<evidence type="ECO:0000313" key="5">
    <source>
        <dbReference type="Proteomes" id="UP000295008"/>
    </source>
</evidence>
<dbReference type="Gene3D" id="3.20.20.140">
    <property type="entry name" value="Metal-dependent hydrolases"/>
    <property type="match status" value="1"/>
</dbReference>
<evidence type="ECO:0000256" key="2">
    <source>
        <dbReference type="ARBA" id="ARBA00022801"/>
    </source>
</evidence>
<name>A0A4R1S4B2_HYDET</name>
<dbReference type="GO" id="GO:0046872">
    <property type="term" value="F:metal ion binding"/>
    <property type="evidence" value="ECO:0007669"/>
    <property type="project" value="UniProtKB-KW"/>
</dbReference>
<dbReference type="AlphaFoldDB" id="A0A4R1S4B2"/>
<protein>
    <submittedName>
        <fullName evidence="4">TatD DNase family protein</fullName>
    </submittedName>
</protein>
<dbReference type="GO" id="GO:0005829">
    <property type="term" value="C:cytosol"/>
    <property type="evidence" value="ECO:0007669"/>
    <property type="project" value="TreeGrafter"/>
</dbReference>
<evidence type="ECO:0000313" key="4">
    <source>
        <dbReference type="EMBL" id="TCL74093.1"/>
    </source>
</evidence>
<feature type="binding site" evidence="3">
    <location>
        <position position="92"/>
    </location>
    <ligand>
        <name>a divalent metal cation</name>
        <dbReference type="ChEBI" id="CHEBI:60240"/>
        <label>1</label>
    </ligand>
</feature>
<proteinExistence type="predicted"/>
<gene>
    <name evidence="4" type="ORF">EDC14_100428</name>
</gene>
<evidence type="ECO:0000256" key="3">
    <source>
        <dbReference type="PIRSR" id="PIRSR005902-1"/>
    </source>
</evidence>
<feature type="binding site" evidence="3">
    <location>
        <position position="203"/>
    </location>
    <ligand>
        <name>a divalent metal cation</name>
        <dbReference type="ChEBI" id="CHEBI:60240"/>
        <label>1</label>
    </ligand>
</feature>
<dbReference type="GO" id="GO:0016788">
    <property type="term" value="F:hydrolase activity, acting on ester bonds"/>
    <property type="evidence" value="ECO:0007669"/>
    <property type="project" value="InterPro"/>
</dbReference>
<comment type="caution">
    <text evidence="4">The sequence shown here is derived from an EMBL/GenBank/DDBJ whole genome shotgun (WGS) entry which is preliminary data.</text>
</comment>
<feature type="binding site" evidence="3">
    <location>
        <position position="153"/>
    </location>
    <ligand>
        <name>a divalent metal cation</name>
        <dbReference type="ChEBI" id="CHEBI:60240"/>
        <label>2</label>
    </ligand>
</feature>
<organism evidence="4 5">
    <name type="scientific">Hydrogenispora ethanolica</name>
    <dbReference type="NCBI Taxonomy" id="1082276"/>
    <lineage>
        <taxon>Bacteria</taxon>
        <taxon>Bacillati</taxon>
        <taxon>Bacillota</taxon>
        <taxon>Hydrogenispora</taxon>
    </lineage>
</organism>
<accession>A0A4R1S4B2</accession>
<dbReference type="NCBIfam" id="TIGR00010">
    <property type="entry name" value="YchF/TatD family DNA exonuclease"/>
    <property type="match status" value="1"/>
</dbReference>
<dbReference type="PANTHER" id="PTHR46124:SF2">
    <property type="entry name" value="D-AMINOACYL-TRNA DEACYLASE"/>
    <property type="match status" value="1"/>
</dbReference>
<dbReference type="InterPro" id="IPR032466">
    <property type="entry name" value="Metal_Hydrolase"/>
</dbReference>
<dbReference type="InterPro" id="IPR001130">
    <property type="entry name" value="TatD-like"/>
</dbReference>
<dbReference type="PROSITE" id="PS01091">
    <property type="entry name" value="TATD_3"/>
    <property type="match status" value="1"/>
</dbReference>
<keyword evidence="1 3" id="KW-0479">Metal-binding</keyword>
<dbReference type="SUPFAM" id="SSF51556">
    <property type="entry name" value="Metallo-dependent hydrolases"/>
    <property type="match status" value="1"/>
</dbReference>